<evidence type="ECO:0000259" key="3">
    <source>
        <dbReference type="PROSITE" id="PS50011"/>
    </source>
</evidence>
<dbReference type="InterPro" id="IPR017441">
    <property type="entry name" value="Protein_kinase_ATP_BS"/>
</dbReference>
<evidence type="ECO:0000313" key="4">
    <source>
        <dbReference type="EMBL" id="CAG8692631.1"/>
    </source>
</evidence>
<dbReference type="PROSITE" id="PS50011">
    <property type="entry name" value="PROTEIN_KINASE_DOM"/>
    <property type="match status" value="1"/>
</dbReference>
<dbReference type="SUPFAM" id="SSF56112">
    <property type="entry name" value="Protein kinase-like (PK-like)"/>
    <property type="match status" value="1"/>
</dbReference>
<evidence type="ECO:0000256" key="1">
    <source>
        <dbReference type="PROSITE-ProRule" id="PRU10141"/>
    </source>
</evidence>
<comment type="caution">
    <text evidence="4">The sequence shown here is derived from an EMBL/GenBank/DDBJ whole genome shotgun (WGS) entry which is preliminary data.</text>
</comment>
<keyword evidence="5" id="KW-1185">Reference proteome</keyword>
<feature type="compositionally biased region" description="Low complexity" evidence="2">
    <location>
        <begin position="171"/>
        <end position="187"/>
    </location>
</feature>
<dbReference type="PROSITE" id="PS00107">
    <property type="entry name" value="PROTEIN_KINASE_ATP"/>
    <property type="match status" value="1"/>
</dbReference>
<keyword evidence="1" id="KW-0547">Nucleotide-binding</keyword>
<proteinExistence type="predicted"/>
<organism evidence="4 5">
    <name type="scientific">Gigaspora margarita</name>
    <dbReference type="NCBI Taxonomy" id="4874"/>
    <lineage>
        <taxon>Eukaryota</taxon>
        <taxon>Fungi</taxon>
        <taxon>Fungi incertae sedis</taxon>
        <taxon>Mucoromycota</taxon>
        <taxon>Glomeromycotina</taxon>
        <taxon>Glomeromycetes</taxon>
        <taxon>Diversisporales</taxon>
        <taxon>Gigasporaceae</taxon>
        <taxon>Gigaspora</taxon>
    </lineage>
</organism>
<evidence type="ECO:0000256" key="2">
    <source>
        <dbReference type="SAM" id="MobiDB-lite"/>
    </source>
</evidence>
<reference evidence="4 5" key="1">
    <citation type="submission" date="2021-06" db="EMBL/GenBank/DDBJ databases">
        <authorList>
            <person name="Kallberg Y."/>
            <person name="Tangrot J."/>
            <person name="Rosling A."/>
        </authorList>
    </citation>
    <scope>NUCLEOTIDE SEQUENCE [LARGE SCALE GENOMIC DNA]</scope>
    <source>
        <strain evidence="4 5">120-4 pot B 10/14</strain>
    </source>
</reference>
<dbReference type="InterPro" id="IPR000719">
    <property type="entry name" value="Prot_kinase_dom"/>
</dbReference>
<dbReference type="EMBL" id="CAJVQB010006854">
    <property type="protein sequence ID" value="CAG8692631.1"/>
    <property type="molecule type" value="Genomic_DNA"/>
</dbReference>
<feature type="compositionally biased region" description="Low complexity" evidence="2">
    <location>
        <begin position="197"/>
        <end position="210"/>
    </location>
</feature>
<dbReference type="Proteomes" id="UP000789901">
    <property type="component" value="Unassembled WGS sequence"/>
</dbReference>
<dbReference type="InterPro" id="IPR011009">
    <property type="entry name" value="Kinase-like_dom_sf"/>
</dbReference>
<protein>
    <submittedName>
        <fullName evidence="4">27923_t:CDS:1</fullName>
    </submittedName>
</protein>
<keyword evidence="1" id="KW-0067">ATP-binding</keyword>
<feature type="domain" description="Protein kinase" evidence="3">
    <location>
        <begin position="32"/>
        <end position="239"/>
    </location>
</feature>
<sequence>MSNKIRRSIVLHKWFDKTLKEDDIIKFDFSAYENIQEIGRGGFGIVYSAYHGGKRYALKTFKNDETNKEVTKDFIKEQVIPGTPTDYANLYRKCWNALPKERPTISKILEILNSISKRGNLQYITNRNKGLIPALDITINEQPQFYKTMHTDDLAKTLIRTTSILKPRRPSNSSSKVSVDSLTKTSSATSLQKTRDSSLSGSKNSKGSINKSLRGFFFGYKKEDHLKTLKESLGLKEDI</sequence>
<dbReference type="Gene3D" id="3.30.200.20">
    <property type="entry name" value="Phosphorylase Kinase, domain 1"/>
    <property type="match status" value="1"/>
</dbReference>
<gene>
    <name evidence="4" type="ORF">GMARGA_LOCUS11616</name>
</gene>
<feature type="region of interest" description="Disordered" evidence="2">
    <location>
        <begin position="165"/>
        <end position="210"/>
    </location>
</feature>
<evidence type="ECO:0000313" key="5">
    <source>
        <dbReference type="Proteomes" id="UP000789901"/>
    </source>
</evidence>
<name>A0ABN7UWS1_GIGMA</name>
<feature type="binding site" evidence="1">
    <location>
        <position position="59"/>
    </location>
    <ligand>
        <name>ATP</name>
        <dbReference type="ChEBI" id="CHEBI:30616"/>
    </ligand>
</feature>
<accession>A0ABN7UWS1</accession>